<accession>A0A6B9S051</accession>
<dbReference type="SUPFAM" id="SSF47565">
    <property type="entry name" value="Insect pheromone/odorant-binding proteins"/>
    <property type="match status" value="1"/>
</dbReference>
<comment type="subcellular location">
    <subcellularLocation>
        <location evidence="1">Secreted</location>
    </subcellularLocation>
</comment>
<dbReference type="AlphaFoldDB" id="A0A6B9S051"/>
<dbReference type="InterPro" id="IPR036728">
    <property type="entry name" value="PBP_GOBP_sf"/>
</dbReference>
<evidence type="ECO:0000313" key="5">
    <source>
        <dbReference type="EMBL" id="QHI06953.1"/>
    </source>
</evidence>
<dbReference type="PANTHER" id="PTHR21066:SF3">
    <property type="entry name" value="IP02236P"/>
    <property type="match status" value="1"/>
</dbReference>
<protein>
    <submittedName>
        <fullName evidence="5">Odorant-binding protein 7</fullName>
    </submittedName>
</protein>
<keyword evidence="4" id="KW-0732">Signal</keyword>
<reference evidence="5" key="1">
    <citation type="submission" date="2019-06" db="EMBL/GenBank/DDBJ databases">
        <authorList>
            <person name="Wang Z."/>
        </authorList>
    </citation>
    <scope>NUCLEOTIDE SEQUENCE</scope>
</reference>
<dbReference type="PANTHER" id="PTHR21066">
    <property type="entry name" value="ODORANT-BINDING PROTEIN 59A-RELATED"/>
    <property type="match status" value="1"/>
</dbReference>
<evidence type="ECO:0000256" key="2">
    <source>
        <dbReference type="ARBA" id="ARBA00008098"/>
    </source>
</evidence>
<gene>
    <name evidence="5" type="primary">OBP7</name>
</gene>
<dbReference type="InterPro" id="IPR052295">
    <property type="entry name" value="Odorant-binding_protein"/>
</dbReference>
<proteinExistence type="evidence at transcript level"/>
<keyword evidence="3" id="KW-0964">Secreted</keyword>
<dbReference type="Gene3D" id="1.10.238.270">
    <property type="match status" value="1"/>
</dbReference>
<feature type="chain" id="PRO_5025452766" evidence="4">
    <location>
        <begin position="22"/>
        <end position="174"/>
    </location>
</feature>
<evidence type="ECO:0000256" key="3">
    <source>
        <dbReference type="ARBA" id="ARBA00022525"/>
    </source>
</evidence>
<name>A0A6B9S051_9HEMI</name>
<dbReference type="GO" id="GO:0005576">
    <property type="term" value="C:extracellular region"/>
    <property type="evidence" value="ECO:0007669"/>
    <property type="project" value="UniProtKB-SubCell"/>
</dbReference>
<sequence length="174" mass="19946">MGETWFVVLLSLFVVLIPGYAKEKSPCDDITDDNSRQMMDCCSIEIPFTLTTLQECEKAIKTKQYQCEDDCLLDKDGIWGTDKKFNMDLWKEHIKKNVRNTEWANIMIDAPKNCSAFQKMAGSQKECDSGADTLLNCMSIQWYMRCPKSAQTATSFCESLKKKVLPCFTPMFKN</sequence>
<feature type="signal peptide" evidence="4">
    <location>
        <begin position="1"/>
        <end position="21"/>
    </location>
</feature>
<comment type="similarity">
    <text evidence="2">Belongs to the PBP/GOBP family.</text>
</comment>
<dbReference type="GO" id="GO:0005549">
    <property type="term" value="F:odorant binding"/>
    <property type="evidence" value="ECO:0007669"/>
    <property type="project" value="InterPro"/>
</dbReference>
<evidence type="ECO:0000256" key="1">
    <source>
        <dbReference type="ARBA" id="ARBA00004613"/>
    </source>
</evidence>
<organism evidence="5">
    <name type="scientific">Helopeltis theivora</name>
    <dbReference type="NCBI Taxonomy" id="393766"/>
    <lineage>
        <taxon>Eukaryota</taxon>
        <taxon>Metazoa</taxon>
        <taxon>Ecdysozoa</taxon>
        <taxon>Arthropoda</taxon>
        <taxon>Hexapoda</taxon>
        <taxon>Insecta</taxon>
        <taxon>Pterygota</taxon>
        <taxon>Neoptera</taxon>
        <taxon>Paraneoptera</taxon>
        <taxon>Hemiptera</taxon>
        <taxon>Heteroptera</taxon>
        <taxon>Panheteroptera</taxon>
        <taxon>Cimicomorpha</taxon>
        <taxon>Miridae</taxon>
        <taxon>Monaloniini</taxon>
        <taxon>Helopeltis</taxon>
    </lineage>
</organism>
<evidence type="ECO:0000256" key="4">
    <source>
        <dbReference type="SAM" id="SignalP"/>
    </source>
</evidence>
<dbReference type="EMBL" id="MN062615">
    <property type="protein sequence ID" value="QHI06953.1"/>
    <property type="molecule type" value="mRNA"/>
</dbReference>